<accession>A0A3R9QAU1</accession>
<dbReference type="InterPro" id="IPR008969">
    <property type="entry name" value="CarboxyPept-like_regulatory"/>
</dbReference>
<dbReference type="Pfam" id="PF13620">
    <property type="entry name" value="CarboxypepD_reg"/>
    <property type="match status" value="1"/>
</dbReference>
<dbReference type="GO" id="GO:0044718">
    <property type="term" value="P:siderophore transmembrane transport"/>
    <property type="evidence" value="ECO:0007669"/>
    <property type="project" value="TreeGrafter"/>
</dbReference>
<dbReference type="Pfam" id="PF25183">
    <property type="entry name" value="OMP_b-brl_4"/>
    <property type="match status" value="1"/>
</dbReference>
<comment type="subcellular location">
    <subcellularLocation>
        <location evidence="1">Cell outer membrane</location>
        <topology evidence="1">Multi-pass membrane protein</topology>
    </subcellularLocation>
</comment>
<evidence type="ECO:0000256" key="4">
    <source>
        <dbReference type="ARBA" id="ARBA00022692"/>
    </source>
</evidence>
<evidence type="ECO:0000256" key="6">
    <source>
        <dbReference type="ARBA" id="ARBA00023237"/>
    </source>
</evidence>
<keyword evidence="6" id="KW-0998">Cell outer membrane</keyword>
<dbReference type="InterPro" id="IPR036942">
    <property type="entry name" value="Beta-barrel_TonB_sf"/>
</dbReference>
<dbReference type="InterPro" id="IPR039426">
    <property type="entry name" value="TonB-dep_rcpt-like"/>
</dbReference>
<sequence length="1129" mass="122537">MHRSRFALIVMLSVALLLIPSAWAQENAIITGTVTDSTGAVVPNVEISLTNTATGQVRKATTNTSGEYVFPSLGVGNYTLSAVASGFHKFIVTDIVVNVAQTLKEDVTLTVGSESQTVTVEADVLQVQAQTNEISNLISGAQVTQLGINGRNITQLAVLGMGVSNNLPGFNGVNALTSGNGISFNGTRSGHNIYLLDGGELNDRGCGGCFGTLPSLDAINEFQTLNSNYGPDYGIGSGGTILMVVRSGSHDFHGGLWYFNRNEVYDANNYFTNFAGQARPKFRLNLFGGNIGGPLFIPHIYNNERKRTFFFVNEEWRRLIQGSQPSIKNTIAASNFPVAGQPLTYTVPSNGTIPVVPITSDPARQALYTADGLIAGQPFPGNKIPANLLDPNAVLMMNAGTFPEPNLGTSQYISSIAQPTNVREDLVRIDHAINSKLQLMGHYVHDNVHQTYFPPLWGDSSYPTVGTAMYNPSWAAVIKLTQTISPNLLNETAFNYNGNLIHLDPVGVSAQPSGWSATSFFPAANNFGSRMPEIQLGAPYGTTWSSSYFPWRNSFNDYQVRDDVSWNHGKHQLKFGFSYMRAVKNQQLQANTQGTAQFTPTSFSGDSYINFLLGDTANFTQLNYLAGKHWVNNTYSGYANDNYRIVPNLTLNLGIRFDGLPHAYERFNQFANFVAANYNTGLGFPLNPDGTVMASQLTTFNGSPFYLNGISLAGVNGFPRGNVQNRYNTWQPRVGFAYDIGGNGKTVVRGGFGMFFERVQGNDVYNAAQNPPFAFQPSANNVYFSNPSTSAITGQSAGNAIFPSTLTNLDFHYTPPGTAQFSLGVQRQVAQSVIAVVQYVGTTGWHQNNDRNINTLPLNSPQRQAVAGGKANANLYRQFPGFGSITQEENATNFNYNGFQAGLRMENRHGLTLQLAYTWSHALDAVSGDLNGVSNPFNIHYDYASGNLDRRHIFNVNYIYALPSFAHGNTLERTLLGGWSLSGVVVAQSGSPVNPTFSTDVLGLGGGTTNRPNVVSNITYPKTRTAWFTKASFAAPVAPWLGGGNQGFGNSQRNAIVGPGTFNFNTALFKSIPFTAGEGPRLELRFESFNTFNHTQFSGLDTSFTDGNFGQVTNSADARRLQLGGKFYF</sequence>
<dbReference type="Gene3D" id="2.60.40.1120">
    <property type="entry name" value="Carboxypeptidase-like, regulatory domain"/>
    <property type="match status" value="1"/>
</dbReference>
<dbReference type="InterPro" id="IPR057601">
    <property type="entry name" value="Oar-like_b-barrel"/>
</dbReference>
<proteinExistence type="predicted"/>
<dbReference type="SUPFAM" id="SSF56935">
    <property type="entry name" value="Porins"/>
    <property type="match status" value="1"/>
</dbReference>
<comment type="caution">
    <text evidence="9">The sequence shown here is derived from an EMBL/GenBank/DDBJ whole genome shotgun (WGS) entry which is preliminary data.</text>
</comment>
<keyword evidence="2" id="KW-0813">Transport</keyword>
<dbReference type="GO" id="GO:0015344">
    <property type="term" value="F:siderophore uptake transmembrane transporter activity"/>
    <property type="evidence" value="ECO:0007669"/>
    <property type="project" value="TreeGrafter"/>
</dbReference>
<organism evidence="9 10">
    <name type="scientific">Edaphobacter aggregans</name>
    <dbReference type="NCBI Taxonomy" id="570835"/>
    <lineage>
        <taxon>Bacteria</taxon>
        <taxon>Pseudomonadati</taxon>
        <taxon>Acidobacteriota</taxon>
        <taxon>Terriglobia</taxon>
        <taxon>Terriglobales</taxon>
        <taxon>Acidobacteriaceae</taxon>
        <taxon>Edaphobacter</taxon>
    </lineage>
</organism>
<keyword evidence="7" id="KW-0732">Signal</keyword>
<feature type="signal peptide" evidence="7">
    <location>
        <begin position="1"/>
        <end position="24"/>
    </location>
</feature>
<dbReference type="Proteomes" id="UP000269669">
    <property type="component" value="Unassembled WGS sequence"/>
</dbReference>
<dbReference type="OrthoDB" id="97893at2"/>
<dbReference type="RefSeq" id="WP_125485851.1">
    <property type="nucleotide sequence ID" value="NZ_RSDW01000001.1"/>
</dbReference>
<keyword evidence="3" id="KW-1134">Transmembrane beta strand</keyword>
<dbReference type="SUPFAM" id="SSF49464">
    <property type="entry name" value="Carboxypeptidase regulatory domain-like"/>
    <property type="match status" value="1"/>
</dbReference>
<evidence type="ECO:0000256" key="3">
    <source>
        <dbReference type="ARBA" id="ARBA00022452"/>
    </source>
</evidence>
<feature type="domain" description="TonB-dependent transporter Oar-like beta-barrel" evidence="8">
    <location>
        <begin position="244"/>
        <end position="1122"/>
    </location>
</feature>
<keyword evidence="5" id="KW-0472">Membrane</keyword>
<evidence type="ECO:0000256" key="7">
    <source>
        <dbReference type="SAM" id="SignalP"/>
    </source>
</evidence>
<keyword evidence="9" id="KW-0121">Carboxypeptidase</keyword>
<name>A0A3R9QAU1_9BACT</name>
<keyword evidence="9" id="KW-0378">Hydrolase</keyword>
<dbReference type="AlphaFoldDB" id="A0A3R9QAU1"/>
<dbReference type="PANTHER" id="PTHR30069">
    <property type="entry name" value="TONB-DEPENDENT OUTER MEMBRANE RECEPTOR"/>
    <property type="match status" value="1"/>
</dbReference>
<evidence type="ECO:0000313" key="9">
    <source>
        <dbReference type="EMBL" id="RSL17356.1"/>
    </source>
</evidence>
<dbReference type="GO" id="GO:0009279">
    <property type="term" value="C:cell outer membrane"/>
    <property type="evidence" value="ECO:0007669"/>
    <property type="project" value="UniProtKB-SubCell"/>
</dbReference>
<evidence type="ECO:0000256" key="1">
    <source>
        <dbReference type="ARBA" id="ARBA00004571"/>
    </source>
</evidence>
<feature type="chain" id="PRO_5018757727" evidence="7">
    <location>
        <begin position="25"/>
        <end position="1129"/>
    </location>
</feature>
<evidence type="ECO:0000256" key="5">
    <source>
        <dbReference type="ARBA" id="ARBA00023136"/>
    </source>
</evidence>
<dbReference type="EMBL" id="RSDW01000001">
    <property type="protein sequence ID" value="RSL17356.1"/>
    <property type="molecule type" value="Genomic_DNA"/>
</dbReference>
<keyword evidence="9" id="KW-0645">Protease</keyword>
<evidence type="ECO:0000313" key="10">
    <source>
        <dbReference type="Proteomes" id="UP000269669"/>
    </source>
</evidence>
<dbReference type="PANTHER" id="PTHR30069:SF46">
    <property type="entry name" value="OAR PROTEIN"/>
    <property type="match status" value="1"/>
</dbReference>
<keyword evidence="4" id="KW-0812">Transmembrane</keyword>
<protein>
    <submittedName>
        <fullName evidence="9">Carboxypeptidase family protein</fullName>
    </submittedName>
</protein>
<evidence type="ECO:0000256" key="2">
    <source>
        <dbReference type="ARBA" id="ARBA00022448"/>
    </source>
</evidence>
<evidence type="ECO:0000259" key="8">
    <source>
        <dbReference type="Pfam" id="PF25183"/>
    </source>
</evidence>
<dbReference type="Gene3D" id="2.40.170.20">
    <property type="entry name" value="TonB-dependent receptor, beta-barrel domain"/>
    <property type="match status" value="1"/>
</dbReference>
<reference evidence="9 10" key="1">
    <citation type="submission" date="2018-12" db="EMBL/GenBank/DDBJ databases">
        <title>Sequencing of bacterial isolates from soil warming experiment in Harvard Forest, Massachusetts, USA.</title>
        <authorList>
            <person name="Deangelis K."/>
        </authorList>
    </citation>
    <scope>NUCLEOTIDE SEQUENCE [LARGE SCALE GENOMIC DNA]</scope>
    <source>
        <strain evidence="9 10">EB153</strain>
    </source>
</reference>
<keyword evidence="10" id="KW-1185">Reference proteome</keyword>
<gene>
    <name evidence="9" type="ORF">EDE15_2888</name>
</gene>
<dbReference type="GO" id="GO:0004180">
    <property type="term" value="F:carboxypeptidase activity"/>
    <property type="evidence" value="ECO:0007669"/>
    <property type="project" value="UniProtKB-KW"/>
</dbReference>